<name>A0AAV3U1G1_9ALTE</name>
<accession>A0AAV3U1G1</accession>
<keyword evidence="2" id="KW-0238">DNA-binding</keyword>
<evidence type="ECO:0000313" key="6">
    <source>
        <dbReference type="Proteomes" id="UP001409585"/>
    </source>
</evidence>
<proteinExistence type="predicted"/>
<gene>
    <name evidence="5" type="ORF">GCM10025791_13750</name>
</gene>
<evidence type="ECO:0000259" key="4">
    <source>
        <dbReference type="PROSITE" id="PS01124"/>
    </source>
</evidence>
<dbReference type="InterPro" id="IPR018060">
    <property type="entry name" value="HTH_AraC"/>
</dbReference>
<dbReference type="SMART" id="SM00342">
    <property type="entry name" value="HTH_ARAC"/>
    <property type="match status" value="1"/>
</dbReference>
<dbReference type="RefSeq" id="WP_390518039.1">
    <property type="nucleotide sequence ID" value="NZ_AP031496.1"/>
</dbReference>
<keyword evidence="3" id="KW-0804">Transcription</keyword>
<feature type="domain" description="HTH araC/xylS-type" evidence="4">
    <location>
        <begin position="156"/>
        <end position="254"/>
    </location>
</feature>
<evidence type="ECO:0000256" key="3">
    <source>
        <dbReference type="ARBA" id="ARBA00023163"/>
    </source>
</evidence>
<dbReference type="PANTHER" id="PTHR46796">
    <property type="entry name" value="HTH-TYPE TRANSCRIPTIONAL ACTIVATOR RHAS-RELATED"/>
    <property type="match status" value="1"/>
</dbReference>
<keyword evidence="1" id="KW-0805">Transcription regulation</keyword>
<protein>
    <recommendedName>
        <fullName evidence="4">HTH araC/xylS-type domain-containing protein</fullName>
    </recommendedName>
</protein>
<dbReference type="PROSITE" id="PS00041">
    <property type="entry name" value="HTH_ARAC_FAMILY_1"/>
    <property type="match status" value="1"/>
</dbReference>
<dbReference type="PROSITE" id="PS01124">
    <property type="entry name" value="HTH_ARAC_FAMILY_2"/>
    <property type="match status" value="1"/>
</dbReference>
<dbReference type="Pfam" id="PF12833">
    <property type="entry name" value="HTH_18"/>
    <property type="match status" value="1"/>
</dbReference>
<organism evidence="5 6">
    <name type="scientific">Halioxenophilus aromaticivorans</name>
    <dbReference type="NCBI Taxonomy" id="1306992"/>
    <lineage>
        <taxon>Bacteria</taxon>
        <taxon>Pseudomonadati</taxon>
        <taxon>Pseudomonadota</taxon>
        <taxon>Gammaproteobacteria</taxon>
        <taxon>Alteromonadales</taxon>
        <taxon>Alteromonadaceae</taxon>
        <taxon>Halioxenophilus</taxon>
    </lineage>
</organism>
<comment type="caution">
    <text evidence="5">The sequence shown here is derived from an EMBL/GenBank/DDBJ whole genome shotgun (WGS) entry which is preliminary data.</text>
</comment>
<keyword evidence="6" id="KW-1185">Reference proteome</keyword>
<dbReference type="Proteomes" id="UP001409585">
    <property type="component" value="Unassembled WGS sequence"/>
</dbReference>
<dbReference type="PANTHER" id="PTHR46796:SF6">
    <property type="entry name" value="ARAC SUBFAMILY"/>
    <property type="match status" value="1"/>
</dbReference>
<dbReference type="Gene3D" id="1.10.10.60">
    <property type="entry name" value="Homeodomain-like"/>
    <property type="match status" value="1"/>
</dbReference>
<dbReference type="InterPro" id="IPR018062">
    <property type="entry name" value="HTH_AraC-typ_CS"/>
</dbReference>
<dbReference type="SUPFAM" id="SSF46689">
    <property type="entry name" value="Homeodomain-like"/>
    <property type="match status" value="2"/>
</dbReference>
<dbReference type="GO" id="GO:0003700">
    <property type="term" value="F:DNA-binding transcription factor activity"/>
    <property type="evidence" value="ECO:0007669"/>
    <property type="project" value="InterPro"/>
</dbReference>
<evidence type="ECO:0000256" key="1">
    <source>
        <dbReference type="ARBA" id="ARBA00023015"/>
    </source>
</evidence>
<sequence>MGEYKVPALNYPILAVISAGRAKIKRLADNTNLSTDHAMPGDVALVPRQQEMSWRVNGEMDVITITFADSDLCNLLQHIYQKIGDKITNTAYVGSFNNTYLFTNANHISNVLLSGDPNLESYVDAHLQAAGLYIMNYLGKKDDGLAELQLHSHPVKYTLQRLTLGISNKINIEDIAAELRLSPALLAKKFKSEMGVTPHNFLLLKRIQKAQYLLANTMIDIASIAIDCGFSHQSHLTRNFTKNTGLSPLKYRQQSQKTLNLQKTK</sequence>
<dbReference type="EMBL" id="BAABLX010000007">
    <property type="protein sequence ID" value="GAA4937242.1"/>
    <property type="molecule type" value="Genomic_DNA"/>
</dbReference>
<dbReference type="AlphaFoldDB" id="A0AAV3U1G1"/>
<evidence type="ECO:0000313" key="5">
    <source>
        <dbReference type="EMBL" id="GAA4937242.1"/>
    </source>
</evidence>
<dbReference type="InterPro" id="IPR009057">
    <property type="entry name" value="Homeodomain-like_sf"/>
</dbReference>
<evidence type="ECO:0000256" key="2">
    <source>
        <dbReference type="ARBA" id="ARBA00023125"/>
    </source>
</evidence>
<dbReference type="InterPro" id="IPR050204">
    <property type="entry name" value="AraC_XylS_family_regulators"/>
</dbReference>
<dbReference type="GO" id="GO:0043565">
    <property type="term" value="F:sequence-specific DNA binding"/>
    <property type="evidence" value="ECO:0007669"/>
    <property type="project" value="InterPro"/>
</dbReference>
<reference evidence="6" key="1">
    <citation type="journal article" date="2019" name="Int. J. Syst. Evol. Microbiol.">
        <title>The Global Catalogue of Microorganisms (GCM) 10K type strain sequencing project: providing services to taxonomists for standard genome sequencing and annotation.</title>
        <authorList>
            <consortium name="The Broad Institute Genomics Platform"/>
            <consortium name="The Broad Institute Genome Sequencing Center for Infectious Disease"/>
            <person name="Wu L."/>
            <person name="Ma J."/>
        </authorList>
    </citation>
    <scope>NUCLEOTIDE SEQUENCE [LARGE SCALE GENOMIC DNA]</scope>
    <source>
        <strain evidence="6">JCM 19134</strain>
    </source>
</reference>